<organism evidence="3 4">
    <name type="scientific">Candidatus Gallitreponema excrementavium</name>
    <dbReference type="NCBI Taxonomy" id="2840840"/>
    <lineage>
        <taxon>Bacteria</taxon>
        <taxon>Pseudomonadati</taxon>
        <taxon>Spirochaetota</taxon>
        <taxon>Spirochaetia</taxon>
        <taxon>Spirochaetales</taxon>
        <taxon>Candidatus Gallitreponema</taxon>
    </lineage>
</organism>
<dbReference type="GO" id="GO:1990112">
    <property type="term" value="C:RQC complex"/>
    <property type="evidence" value="ECO:0007669"/>
    <property type="project" value="TreeGrafter"/>
</dbReference>
<gene>
    <name evidence="3" type="ORF">IAA81_05465</name>
</gene>
<feature type="coiled-coil region" evidence="1">
    <location>
        <begin position="287"/>
        <end position="314"/>
    </location>
</feature>
<dbReference type="PANTHER" id="PTHR15239:SF6">
    <property type="entry name" value="RIBOSOME QUALITY CONTROL COMPLEX SUBUNIT NEMF"/>
    <property type="match status" value="1"/>
</dbReference>
<dbReference type="Pfam" id="PF05670">
    <property type="entry name" value="NFACT-R_1"/>
    <property type="match status" value="1"/>
</dbReference>
<dbReference type="InterPro" id="IPR008532">
    <property type="entry name" value="NFACT_RNA-bd"/>
</dbReference>
<feature type="coiled-coil region" evidence="1">
    <location>
        <begin position="197"/>
        <end position="224"/>
    </location>
</feature>
<reference evidence="3" key="1">
    <citation type="submission" date="2020-10" db="EMBL/GenBank/DDBJ databases">
        <authorList>
            <person name="Gilroy R."/>
        </authorList>
    </citation>
    <scope>NUCLEOTIDE SEQUENCE</scope>
    <source>
        <strain evidence="3">10532</strain>
    </source>
</reference>
<keyword evidence="1" id="KW-0175">Coiled coil</keyword>
<evidence type="ECO:0000259" key="2">
    <source>
        <dbReference type="Pfam" id="PF05670"/>
    </source>
</evidence>
<feature type="domain" description="NFACT RNA-binding" evidence="2">
    <location>
        <begin position="346"/>
        <end position="433"/>
    </location>
</feature>
<proteinExistence type="predicted"/>
<dbReference type="GO" id="GO:0043023">
    <property type="term" value="F:ribosomal large subunit binding"/>
    <property type="evidence" value="ECO:0007669"/>
    <property type="project" value="TreeGrafter"/>
</dbReference>
<protein>
    <submittedName>
        <fullName evidence="3">NFACT family protein</fullName>
    </submittedName>
</protein>
<accession>A0A9D9HPN0</accession>
<dbReference type="EMBL" id="JADIMM010000071">
    <property type="protein sequence ID" value="MBO8457660.1"/>
    <property type="molecule type" value="Genomic_DNA"/>
</dbReference>
<reference evidence="3" key="2">
    <citation type="journal article" date="2021" name="PeerJ">
        <title>Extensive microbial diversity within the chicken gut microbiome revealed by metagenomics and culture.</title>
        <authorList>
            <person name="Gilroy R."/>
            <person name="Ravi A."/>
            <person name="Getino M."/>
            <person name="Pursley I."/>
            <person name="Horton D.L."/>
            <person name="Alikhan N.F."/>
            <person name="Baker D."/>
            <person name="Gharbi K."/>
            <person name="Hall N."/>
            <person name="Watson M."/>
            <person name="Adriaenssens E.M."/>
            <person name="Foster-Nyarko E."/>
            <person name="Jarju S."/>
            <person name="Secka A."/>
            <person name="Antonio M."/>
            <person name="Oren A."/>
            <person name="Chaudhuri R.R."/>
            <person name="La Ragione R."/>
            <person name="Hildebrand F."/>
            <person name="Pallen M.J."/>
        </authorList>
    </citation>
    <scope>NUCLEOTIDE SEQUENCE</scope>
    <source>
        <strain evidence="3">10532</strain>
    </source>
</reference>
<dbReference type="PANTHER" id="PTHR15239">
    <property type="entry name" value="NUCLEAR EXPORT MEDIATOR FACTOR NEMF"/>
    <property type="match status" value="1"/>
</dbReference>
<comment type="caution">
    <text evidence="3">The sequence shown here is derived from an EMBL/GenBank/DDBJ whole genome shotgun (WGS) entry which is preliminary data.</text>
</comment>
<dbReference type="GO" id="GO:0000049">
    <property type="term" value="F:tRNA binding"/>
    <property type="evidence" value="ECO:0007669"/>
    <property type="project" value="TreeGrafter"/>
</dbReference>
<evidence type="ECO:0000313" key="3">
    <source>
        <dbReference type="EMBL" id="MBO8457660.1"/>
    </source>
</evidence>
<sequence>MSLNCEEIDLILKEAHIAGNFIQEIIQNSYDSIAFFLYGKEGSRTLFISLAPESCRINLTNRKIPKNDKPLRFMEFMRSKIKGSRIKEVRQAGKNRIIFFELEHSGITYYMYVRLWSGASNIIITDKNNIIQDVFYRRPGKKEITGGVFTLPEEKESARIFQIRDYDNSITFNEYIDKVYSSEQGRDSLPVLKEQAEKLYTGKILRLEAAIEKLREKEKEFENREQWKEQGDLIMANLDKIKTGDREIICTDFTGDKTYKIPLDSRLSPAENAAFFYDKYKKAKTGSSGVRAEIEDSEKELEELKNSLEKIRQETNPLILKKHLKNQSVPRQKLKKKYPGLTFKKGEWLFIVGRTAAENDELLRKNVKGQDMWFHVRDWSGSYVFVKGPKNKTIPLDIMLDAGNLALYYSKARKNHKGDVYYTQVKYLRRAKNGPKGLVIPTLEKNLDITLDEERLKKLENIDIFL</sequence>
<evidence type="ECO:0000256" key="1">
    <source>
        <dbReference type="SAM" id="Coils"/>
    </source>
</evidence>
<name>A0A9D9HPN0_9SPIR</name>
<dbReference type="Gene3D" id="2.30.310.10">
    <property type="entry name" value="ibrinogen binding protein from staphylococcus aureus domain"/>
    <property type="match status" value="1"/>
</dbReference>
<dbReference type="Proteomes" id="UP000823638">
    <property type="component" value="Unassembled WGS sequence"/>
</dbReference>
<dbReference type="AlphaFoldDB" id="A0A9D9HPN0"/>
<dbReference type="InterPro" id="IPR051608">
    <property type="entry name" value="RQC_Subunit_NEMF"/>
</dbReference>
<dbReference type="Pfam" id="PF05833">
    <property type="entry name" value="NFACT_N"/>
    <property type="match status" value="2"/>
</dbReference>
<dbReference type="GO" id="GO:0072344">
    <property type="term" value="P:rescue of stalled ribosome"/>
    <property type="evidence" value="ECO:0007669"/>
    <property type="project" value="TreeGrafter"/>
</dbReference>
<evidence type="ECO:0000313" key="4">
    <source>
        <dbReference type="Proteomes" id="UP000823638"/>
    </source>
</evidence>